<comment type="caution">
    <text evidence="1">The sequence shown here is derived from an EMBL/GenBank/DDBJ whole genome shotgun (WGS) entry which is preliminary data.</text>
</comment>
<reference evidence="1 2" key="1">
    <citation type="submission" date="2019-03" db="EMBL/GenBank/DDBJ databases">
        <title>First draft genome of Liparis tanakae, snailfish: a comprehensive survey of snailfish specific genes.</title>
        <authorList>
            <person name="Kim W."/>
            <person name="Song I."/>
            <person name="Jeong J.-H."/>
            <person name="Kim D."/>
            <person name="Kim S."/>
            <person name="Ryu S."/>
            <person name="Song J.Y."/>
            <person name="Lee S.K."/>
        </authorList>
    </citation>
    <scope>NUCLEOTIDE SEQUENCE [LARGE SCALE GENOMIC DNA]</scope>
    <source>
        <tissue evidence="1">Muscle</tissue>
    </source>
</reference>
<gene>
    <name evidence="1" type="ORF">EYF80_028735</name>
</gene>
<accession>A0A4Z2H8I5</accession>
<keyword evidence="2" id="KW-1185">Reference proteome</keyword>
<name>A0A4Z2H8I5_9TELE</name>
<dbReference type="AlphaFoldDB" id="A0A4Z2H8I5"/>
<evidence type="ECO:0000313" key="1">
    <source>
        <dbReference type="EMBL" id="TNN61082.1"/>
    </source>
</evidence>
<proteinExistence type="predicted"/>
<organism evidence="1 2">
    <name type="scientific">Liparis tanakae</name>
    <name type="common">Tanaka's snailfish</name>
    <dbReference type="NCBI Taxonomy" id="230148"/>
    <lineage>
        <taxon>Eukaryota</taxon>
        <taxon>Metazoa</taxon>
        <taxon>Chordata</taxon>
        <taxon>Craniata</taxon>
        <taxon>Vertebrata</taxon>
        <taxon>Euteleostomi</taxon>
        <taxon>Actinopterygii</taxon>
        <taxon>Neopterygii</taxon>
        <taxon>Teleostei</taxon>
        <taxon>Neoteleostei</taxon>
        <taxon>Acanthomorphata</taxon>
        <taxon>Eupercaria</taxon>
        <taxon>Perciformes</taxon>
        <taxon>Cottioidei</taxon>
        <taxon>Cottales</taxon>
        <taxon>Liparidae</taxon>
        <taxon>Liparis</taxon>
    </lineage>
</organism>
<evidence type="ECO:0000313" key="2">
    <source>
        <dbReference type="Proteomes" id="UP000314294"/>
    </source>
</evidence>
<sequence>MGMSAVTHMVSHSNKLCKSPAVFVINSADRRLKRGCSRGRNVTARPQQQNFNYNCSRIRLHAPSLRLGKNAVLTGQRDEYSLLLEK</sequence>
<dbReference type="EMBL" id="SRLO01000322">
    <property type="protein sequence ID" value="TNN61082.1"/>
    <property type="molecule type" value="Genomic_DNA"/>
</dbReference>
<protein>
    <submittedName>
        <fullName evidence="1">Uncharacterized protein</fullName>
    </submittedName>
</protein>
<dbReference type="Proteomes" id="UP000314294">
    <property type="component" value="Unassembled WGS sequence"/>
</dbReference>